<evidence type="ECO:0000313" key="1">
    <source>
        <dbReference type="EMBL" id="KAJ9081633.1"/>
    </source>
</evidence>
<keyword evidence="2" id="KW-1185">Reference proteome</keyword>
<comment type="caution">
    <text evidence="1">The sequence shown here is derived from an EMBL/GenBank/DDBJ whole genome shotgun (WGS) entry which is preliminary data.</text>
</comment>
<dbReference type="Proteomes" id="UP001165960">
    <property type="component" value="Unassembled WGS sequence"/>
</dbReference>
<sequence length="131" mass="14684">MPDCSLDLEFYHPHHLDLPPGHYRGQIPTIMKEIPTTHLLPDALPAQDFSKLGGIYIKVLGIVNQIVPHTGNWHHWATAMKYLVRIAPIMYMAFQGWSYSPLGVQPDSSMGCDSSNPSYLVSSVFGKSYQN</sequence>
<organism evidence="1 2">
    <name type="scientific">Entomophthora muscae</name>
    <dbReference type="NCBI Taxonomy" id="34485"/>
    <lineage>
        <taxon>Eukaryota</taxon>
        <taxon>Fungi</taxon>
        <taxon>Fungi incertae sedis</taxon>
        <taxon>Zoopagomycota</taxon>
        <taxon>Entomophthoromycotina</taxon>
        <taxon>Entomophthoromycetes</taxon>
        <taxon>Entomophthorales</taxon>
        <taxon>Entomophthoraceae</taxon>
        <taxon>Entomophthora</taxon>
    </lineage>
</organism>
<gene>
    <name evidence="1" type="ORF">DSO57_1012516</name>
</gene>
<dbReference type="EMBL" id="QTSX02001465">
    <property type="protein sequence ID" value="KAJ9081633.1"/>
    <property type="molecule type" value="Genomic_DNA"/>
</dbReference>
<accession>A0ACC2U445</accession>
<evidence type="ECO:0000313" key="2">
    <source>
        <dbReference type="Proteomes" id="UP001165960"/>
    </source>
</evidence>
<name>A0ACC2U445_9FUNG</name>
<protein>
    <submittedName>
        <fullName evidence="1">Uncharacterized protein</fullName>
    </submittedName>
</protein>
<proteinExistence type="predicted"/>
<reference evidence="1" key="1">
    <citation type="submission" date="2022-04" db="EMBL/GenBank/DDBJ databases">
        <title>Genome of the entomopathogenic fungus Entomophthora muscae.</title>
        <authorList>
            <person name="Elya C."/>
            <person name="Lovett B.R."/>
            <person name="Lee E."/>
            <person name="Macias A.M."/>
            <person name="Hajek A.E."/>
            <person name="De Bivort B.L."/>
            <person name="Kasson M.T."/>
            <person name="De Fine Licht H.H."/>
            <person name="Stajich J.E."/>
        </authorList>
    </citation>
    <scope>NUCLEOTIDE SEQUENCE</scope>
    <source>
        <strain evidence="1">Berkeley</strain>
    </source>
</reference>